<dbReference type="EMBL" id="LDAU01000051">
    <property type="protein sequence ID" value="KRX09421.1"/>
    <property type="molecule type" value="Genomic_DNA"/>
</dbReference>
<dbReference type="GO" id="GO:0005249">
    <property type="term" value="F:voltage-gated potassium channel activity"/>
    <property type="evidence" value="ECO:0007669"/>
    <property type="project" value="TreeGrafter"/>
</dbReference>
<protein>
    <submittedName>
        <fullName evidence="4">Cyclic nucleotide-binding protein</fullName>
    </submittedName>
</protein>
<evidence type="ECO:0000259" key="3">
    <source>
        <dbReference type="PROSITE" id="PS50158"/>
    </source>
</evidence>
<dbReference type="GO" id="GO:0042391">
    <property type="term" value="P:regulation of membrane potential"/>
    <property type="evidence" value="ECO:0007669"/>
    <property type="project" value="TreeGrafter"/>
</dbReference>
<feature type="region of interest" description="Disordered" evidence="2">
    <location>
        <begin position="654"/>
        <end position="675"/>
    </location>
</feature>
<keyword evidence="1" id="KW-0862">Zinc</keyword>
<dbReference type="GO" id="GO:0003676">
    <property type="term" value="F:nucleic acid binding"/>
    <property type="evidence" value="ECO:0007669"/>
    <property type="project" value="InterPro"/>
</dbReference>
<organism evidence="4 5">
    <name type="scientific">Pseudocohnilembus persalinus</name>
    <name type="common">Ciliate</name>
    <dbReference type="NCBI Taxonomy" id="266149"/>
    <lineage>
        <taxon>Eukaryota</taxon>
        <taxon>Sar</taxon>
        <taxon>Alveolata</taxon>
        <taxon>Ciliophora</taxon>
        <taxon>Intramacronucleata</taxon>
        <taxon>Oligohymenophorea</taxon>
        <taxon>Scuticociliatia</taxon>
        <taxon>Philasterida</taxon>
        <taxon>Pseudocohnilembidae</taxon>
        <taxon>Pseudocohnilembus</taxon>
    </lineage>
</organism>
<gene>
    <name evidence="4" type="ORF">PPERSA_04727</name>
</gene>
<dbReference type="InParanoid" id="A0A0V0R4K8"/>
<comment type="caution">
    <text evidence="4">The sequence shown here is derived from an EMBL/GenBank/DDBJ whole genome shotgun (WGS) entry which is preliminary data.</text>
</comment>
<dbReference type="GO" id="GO:0005886">
    <property type="term" value="C:plasma membrane"/>
    <property type="evidence" value="ECO:0007669"/>
    <property type="project" value="TreeGrafter"/>
</dbReference>
<name>A0A0V0R4K8_PSEPJ</name>
<sequence length="815" mass="97866">METRKIDKSLQFNIIRYLEYSIKIQKENKYNSDEILNMFPDYLQTQVKNNFYGKLLKESQEFLKYSNNFIQELAQVMIEKTVLPGEDLYELSSTQDIKNKGYDTSNQYIYFVYKGQIEFYLEKQYLDPYQNIPKNIQYPMGIITVQKQTNSLVIGIESFITQKQKQVYCRSTNICQVVMLERNTFLNIIKKYPHDYQLFCFRRDQLLQKPQNFPCFVCGYTGHNGYQCPKVLPKSQVSKLQHIFENLGEQNFFIEQYDKEENINQSISPIKRQNKLNSLQQTFIQAKTDKIDGKFTTSTILMSENVRKSLKYFRINEGKNQRKELQEENEINQNNTQYNFYNLQNNSIDFEENEEYLQHENYQNLQQSTKQQQKNNFLQKYQNNQMQNLSFQNDIQQNYESLNVIDDIGYKDFIFYQENENLKSKISQKNLQTIIFFQLYNLFDKEDLKQQLYSYELDYGTYKFTQNEDGQKFKTDIYFIDQLNQEQILNMFENQHESNMISYSNNSNYNINCTQITQNEHINKTDQMTQNISQNNNFPCINQFQLQYQQQNDNMISDINQNQNEILFPPQPHKNNSNRYQYFKKQISIPDLISVNQKSEKQSSNKQNQQEINYQNQFIDNPNILNQNNSQSKKNSIIRKQLSFINHMNSNLNKKYKNSNNNSPSKNDNNIINNKNNNQCQQMYTISESVHKNQDSYFPNNNFKYVITQYIEYSNDEQQILNYLINERNYMQHENPEELGYKLYLLYLKNKEQVQLLSDVYYSECAKDKQRVYNIIESQEFQKNKEFVYKVYGNNVEQYLKNNVNGKNIKFNLSK</sequence>
<dbReference type="InterPro" id="IPR014710">
    <property type="entry name" value="RmlC-like_jellyroll"/>
</dbReference>
<dbReference type="AlphaFoldDB" id="A0A0V0R4K8"/>
<dbReference type="PROSITE" id="PS50158">
    <property type="entry name" value="ZF_CCHC"/>
    <property type="match status" value="1"/>
</dbReference>
<dbReference type="Gene3D" id="2.60.120.10">
    <property type="entry name" value="Jelly Rolls"/>
    <property type="match status" value="1"/>
</dbReference>
<dbReference type="Proteomes" id="UP000054937">
    <property type="component" value="Unassembled WGS sequence"/>
</dbReference>
<dbReference type="InterPro" id="IPR050818">
    <property type="entry name" value="KCNH_animal-type"/>
</dbReference>
<keyword evidence="1" id="KW-0863">Zinc-finger</keyword>
<dbReference type="OrthoDB" id="421051at2759"/>
<proteinExistence type="predicted"/>
<dbReference type="SUPFAM" id="SSF51206">
    <property type="entry name" value="cAMP-binding domain-like"/>
    <property type="match status" value="1"/>
</dbReference>
<accession>A0A0V0R4K8</accession>
<dbReference type="PANTHER" id="PTHR10217:SF435">
    <property type="entry name" value="POTASSIUM VOLTAGE-GATED CHANNEL PROTEIN EAG"/>
    <property type="match status" value="1"/>
</dbReference>
<keyword evidence="5" id="KW-1185">Reference proteome</keyword>
<evidence type="ECO:0000256" key="2">
    <source>
        <dbReference type="SAM" id="MobiDB-lite"/>
    </source>
</evidence>
<evidence type="ECO:0000256" key="1">
    <source>
        <dbReference type="PROSITE-ProRule" id="PRU00047"/>
    </source>
</evidence>
<dbReference type="GO" id="GO:0008270">
    <property type="term" value="F:zinc ion binding"/>
    <property type="evidence" value="ECO:0007669"/>
    <property type="project" value="UniProtKB-KW"/>
</dbReference>
<dbReference type="PANTHER" id="PTHR10217">
    <property type="entry name" value="VOLTAGE AND LIGAND GATED POTASSIUM CHANNEL"/>
    <property type="match status" value="1"/>
</dbReference>
<dbReference type="InterPro" id="IPR001878">
    <property type="entry name" value="Znf_CCHC"/>
</dbReference>
<dbReference type="InterPro" id="IPR018490">
    <property type="entry name" value="cNMP-bd_dom_sf"/>
</dbReference>
<dbReference type="Gene3D" id="1.10.287.630">
    <property type="entry name" value="Helix hairpin bin"/>
    <property type="match status" value="1"/>
</dbReference>
<evidence type="ECO:0000313" key="4">
    <source>
        <dbReference type="EMBL" id="KRX09421.1"/>
    </source>
</evidence>
<evidence type="ECO:0000313" key="5">
    <source>
        <dbReference type="Proteomes" id="UP000054937"/>
    </source>
</evidence>
<keyword evidence="1" id="KW-0479">Metal-binding</keyword>
<feature type="domain" description="CCHC-type" evidence="3">
    <location>
        <begin position="215"/>
        <end position="230"/>
    </location>
</feature>
<reference evidence="4 5" key="1">
    <citation type="journal article" date="2015" name="Sci. Rep.">
        <title>Genome of the facultative scuticociliatosis pathogen Pseudocohnilembus persalinus provides insight into its virulence through horizontal gene transfer.</title>
        <authorList>
            <person name="Xiong J."/>
            <person name="Wang G."/>
            <person name="Cheng J."/>
            <person name="Tian M."/>
            <person name="Pan X."/>
            <person name="Warren A."/>
            <person name="Jiang C."/>
            <person name="Yuan D."/>
            <person name="Miao W."/>
        </authorList>
    </citation>
    <scope>NUCLEOTIDE SEQUENCE [LARGE SCALE GENOMIC DNA]</scope>
    <source>
        <strain evidence="4">36N120E</strain>
    </source>
</reference>